<feature type="region of interest" description="Disordered" evidence="1">
    <location>
        <begin position="42"/>
        <end position="88"/>
    </location>
</feature>
<reference evidence="2" key="1">
    <citation type="journal article" date="2022" name="bioRxiv">
        <title>Sequencing and chromosome-scale assembly of the giantPleurodeles waltlgenome.</title>
        <authorList>
            <person name="Brown T."/>
            <person name="Elewa A."/>
            <person name="Iarovenko S."/>
            <person name="Subramanian E."/>
            <person name="Araus A.J."/>
            <person name="Petzold A."/>
            <person name="Susuki M."/>
            <person name="Suzuki K.-i.T."/>
            <person name="Hayashi T."/>
            <person name="Toyoda A."/>
            <person name="Oliveira C."/>
            <person name="Osipova E."/>
            <person name="Leigh N.D."/>
            <person name="Simon A."/>
            <person name="Yun M.H."/>
        </authorList>
    </citation>
    <scope>NUCLEOTIDE SEQUENCE</scope>
    <source>
        <strain evidence="2">20211129_DDA</strain>
        <tissue evidence="2">Liver</tissue>
    </source>
</reference>
<name>A0AAV7MQU3_PLEWA</name>
<dbReference type="Proteomes" id="UP001066276">
    <property type="component" value="Chromosome 9"/>
</dbReference>
<organism evidence="2 3">
    <name type="scientific">Pleurodeles waltl</name>
    <name type="common">Iberian ribbed newt</name>
    <dbReference type="NCBI Taxonomy" id="8319"/>
    <lineage>
        <taxon>Eukaryota</taxon>
        <taxon>Metazoa</taxon>
        <taxon>Chordata</taxon>
        <taxon>Craniata</taxon>
        <taxon>Vertebrata</taxon>
        <taxon>Euteleostomi</taxon>
        <taxon>Amphibia</taxon>
        <taxon>Batrachia</taxon>
        <taxon>Caudata</taxon>
        <taxon>Salamandroidea</taxon>
        <taxon>Salamandridae</taxon>
        <taxon>Pleurodelinae</taxon>
        <taxon>Pleurodeles</taxon>
    </lineage>
</organism>
<gene>
    <name evidence="2" type="ORF">NDU88_002523</name>
</gene>
<keyword evidence="3" id="KW-1185">Reference proteome</keyword>
<protein>
    <submittedName>
        <fullName evidence="2">Uncharacterized protein</fullName>
    </submittedName>
</protein>
<dbReference type="EMBL" id="JANPWB010000013">
    <property type="protein sequence ID" value="KAJ1105115.1"/>
    <property type="molecule type" value="Genomic_DNA"/>
</dbReference>
<evidence type="ECO:0000256" key="1">
    <source>
        <dbReference type="SAM" id="MobiDB-lite"/>
    </source>
</evidence>
<evidence type="ECO:0000313" key="3">
    <source>
        <dbReference type="Proteomes" id="UP001066276"/>
    </source>
</evidence>
<evidence type="ECO:0000313" key="2">
    <source>
        <dbReference type="EMBL" id="KAJ1105115.1"/>
    </source>
</evidence>
<sequence length="88" mass="9847">MDVCNFDALSKVELLKLCKQKELKVGKGATKLNLQVALKAFEKEERGRPTSEGYEVDENEEDDAHKESEDGDVPAQDPELLHSIPADY</sequence>
<comment type="caution">
    <text evidence="2">The sequence shown here is derived from an EMBL/GenBank/DDBJ whole genome shotgun (WGS) entry which is preliminary data.</text>
</comment>
<dbReference type="AlphaFoldDB" id="A0AAV7MQU3"/>
<accession>A0AAV7MQU3</accession>
<proteinExistence type="predicted"/>